<comment type="caution">
    <text evidence="2">The sequence shown here is derived from an EMBL/GenBank/DDBJ whole genome shotgun (WGS) entry which is preliminary data.</text>
</comment>
<name>A0AAV7G3S4_DENCH</name>
<evidence type="ECO:0000256" key="1">
    <source>
        <dbReference type="ARBA" id="ARBA00007879"/>
    </source>
</evidence>
<reference evidence="2 3" key="1">
    <citation type="journal article" date="2021" name="Hortic Res">
        <title>Chromosome-scale assembly of the Dendrobium chrysotoxum genome enhances the understanding of orchid evolution.</title>
        <authorList>
            <person name="Zhang Y."/>
            <person name="Zhang G.Q."/>
            <person name="Zhang D."/>
            <person name="Liu X.D."/>
            <person name="Xu X.Y."/>
            <person name="Sun W.H."/>
            <person name="Yu X."/>
            <person name="Zhu X."/>
            <person name="Wang Z.W."/>
            <person name="Zhao X."/>
            <person name="Zhong W.Y."/>
            <person name="Chen H."/>
            <person name="Yin W.L."/>
            <person name="Huang T."/>
            <person name="Niu S.C."/>
            <person name="Liu Z.J."/>
        </authorList>
    </citation>
    <scope>NUCLEOTIDE SEQUENCE [LARGE SCALE GENOMIC DNA]</scope>
    <source>
        <strain evidence="2">Lindl</strain>
    </source>
</reference>
<keyword evidence="3" id="KW-1185">Reference proteome</keyword>
<dbReference type="Proteomes" id="UP000775213">
    <property type="component" value="Unassembled WGS sequence"/>
</dbReference>
<dbReference type="GO" id="GO:0006402">
    <property type="term" value="P:mRNA catabolic process"/>
    <property type="evidence" value="ECO:0007669"/>
    <property type="project" value="InterPro"/>
</dbReference>
<accession>A0AAV7G3S4</accession>
<dbReference type="AlphaFoldDB" id="A0AAV7G3S4"/>
<dbReference type="Gene3D" id="2.60.120.590">
    <property type="entry name" value="Alpha-ketoglutarate-dependent dioxygenase AlkB-like"/>
    <property type="match status" value="1"/>
</dbReference>
<dbReference type="PANTHER" id="PTHR31447:SF23">
    <property type="entry name" value="2-OXOGLUTARATE AND FE(II)-DEPENDENT OXYGENASE SUPERFAMILY PROTEIN"/>
    <property type="match status" value="1"/>
</dbReference>
<evidence type="ECO:0000313" key="2">
    <source>
        <dbReference type="EMBL" id="KAH0450328.1"/>
    </source>
</evidence>
<organism evidence="2 3">
    <name type="scientific">Dendrobium chrysotoxum</name>
    <name type="common">Orchid</name>
    <dbReference type="NCBI Taxonomy" id="161865"/>
    <lineage>
        <taxon>Eukaryota</taxon>
        <taxon>Viridiplantae</taxon>
        <taxon>Streptophyta</taxon>
        <taxon>Embryophyta</taxon>
        <taxon>Tracheophyta</taxon>
        <taxon>Spermatophyta</taxon>
        <taxon>Magnoliopsida</taxon>
        <taxon>Liliopsida</taxon>
        <taxon>Asparagales</taxon>
        <taxon>Orchidaceae</taxon>
        <taxon>Epidendroideae</taxon>
        <taxon>Malaxideae</taxon>
        <taxon>Dendrobiinae</taxon>
        <taxon>Dendrobium</taxon>
    </lineage>
</organism>
<dbReference type="InterPro" id="IPR037151">
    <property type="entry name" value="AlkB-like_sf"/>
</dbReference>
<protein>
    <submittedName>
        <fullName evidence="2">Uncharacterized protein</fullName>
    </submittedName>
</protein>
<proteinExistence type="inferred from homology"/>
<evidence type="ECO:0000313" key="3">
    <source>
        <dbReference type="Proteomes" id="UP000775213"/>
    </source>
</evidence>
<dbReference type="SUPFAM" id="SSF51197">
    <property type="entry name" value="Clavaminate synthase-like"/>
    <property type="match status" value="1"/>
</dbReference>
<dbReference type="GO" id="GO:0032451">
    <property type="term" value="F:demethylase activity"/>
    <property type="evidence" value="ECO:0007669"/>
    <property type="project" value="InterPro"/>
</dbReference>
<dbReference type="GO" id="GO:0003729">
    <property type="term" value="F:mRNA binding"/>
    <property type="evidence" value="ECO:0007669"/>
    <property type="project" value="InterPro"/>
</dbReference>
<gene>
    <name evidence="2" type="ORF">IEQ34_021020</name>
</gene>
<dbReference type="InterPro" id="IPR044842">
    <property type="entry name" value="ALKBH9B/ALKBH10B-like"/>
</dbReference>
<sequence length="168" mass="19518">MIKRLITSHVLLINYVPDSCIINIYEPSDFILPQIDHDFVRLFSTVSFLRESNIMFVHNKICWTGYVLVLNDNGADITKHCIPAVSFKRIFVTFRKMDKVKRPYNFKLDSNLQNIKSFDLSDASESYHNIKGCLYKTINDIVIHYDICLVIIKKNLDVVVVELSKDLT</sequence>
<comment type="similarity">
    <text evidence="1">Belongs to the alkB family.</text>
</comment>
<dbReference type="PANTHER" id="PTHR31447">
    <property type="entry name" value="HYDROXYPROLINE-RICH GLYCOPROTEIN FAMILY PROTEIN-RELATED"/>
    <property type="match status" value="1"/>
</dbReference>
<dbReference type="EMBL" id="JAGFBR010000018">
    <property type="protein sequence ID" value="KAH0450328.1"/>
    <property type="molecule type" value="Genomic_DNA"/>
</dbReference>